<dbReference type="PANTHER" id="PTHR10030">
    <property type="entry name" value="ALPHA-L-FUCOSIDASE"/>
    <property type="match status" value="1"/>
</dbReference>
<comment type="function">
    <text evidence="1">Alpha-L-fucosidase is responsible for hydrolyzing the alpha-1,6-linked fucose joined to the reducing-end N-acetylglucosamine of the carbohydrate moieties of glycoproteins.</text>
</comment>
<evidence type="ECO:0000256" key="2">
    <source>
        <dbReference type="ARBA" id="ARBA00007951"/>
    </source>
</evidence>
<gene>
    <name evidence="9" type="ORF">AUEXF2481DRAFT_77967</name>
</gene>
<dbReference type="SUPFAM" id="SSF51445">
    <property type="entry name" value="(Trans)glycosidases"/>
    <property type="match status" value="1"/>
</dbReference>
<dbReference type="GO" id="GO:0006004">
    <property type="term" value="P:fucose metabolic process"/>
    <property type="evidence" value="ECO:0007669"/>
    <property type="project" value="InterPro"/>
</dbReference>
<dbReference type="Pfam" id="PF01120">
    <property type="entry name" value="Alpha_L_fucos"/>
    <property type="match status" value="1"/>
</dbReference>
<dbReference type="Gene3D" id="3.20.20.80">
    <property type="entry name" value="Glycosidases"/>
    <property type="match status" value="1"/>
</dbReference>
<dbReference type="InParanoid" id="A0A074YHI4"/>
<dbReference type="GO" id="GO:0004560">
    <property type="term" value="F:alpha-L-fucosidase activity"/>
    <property type="evidence" value="ECO:0007669"/>
    <property type="project" value="UniProtKB-EC"/>
</dbReference>
<dbReference type="InterPro" id="IPR016286">
    <property type="entry name" value="FUC_metazoa-typ"/>
</dbReference>
<feature type="domain" description="Glycoside hydrolase family 29 N-terminal" evidence="8">
    <location>
        <begin position="344"/>
        <end position="705"/>
    </location>
</feature>
<evidence type="ECO:0000313" key="10">
    <source>
        <dbReference type="Proteomes" id="UP000030641"/>
    </source>
</evidence>
<dbReference type="OMA" id="HRDTYGE"/>
<protein>
    <recommendedName>
        <fullName evidence="3">alpha-L-fucosidase</fullName>
        <ecNumber evidence="3">3.2.1.51</ecNumber>
    </recommendedName>
</protein>
<name>A0A074YHI4_AURSE</name>
<dbReference type="EMBL" id="KL584754">
    <property type="protein sequence ID" value="KEQ97150.1"/>
    <property type="molecule type" value="Genomic_DNA"/>
</dbReference>
<dbReference type="InterPro" id="IPR057739">
    <property type="entry name" value="Glyco_hydro_29_N"/>
</dbReference>
<keyword evidence="10" id="KW-1185">Reference proteome</keyword>
<dbReference type="InterPro" id="IPR000933">
    <property type="entry name" value="Glyco_hydro_29"/>
</dbReference>
<dbReference type="PANTHER" id="PTHR10030:SF37">
    <property type="entry name" value="ALPHA-L-FUCOSIDASE-RELATED"/>
    <property type="match status" value="1"/>
</dbReference>
<dbReference type="Proteomes" id="UP000030641">
    <property type="component" value="Unassembled WGS sequence"/>
</dbReference>
<keyword evidence="5 9" id="KW-0378">Hydrolase</keyword>
<evidence type="ECO:0000313" key="9">
    <source>
        <dbReference type="EMBL" id="KEQ97150.1"/>
    </source>
</evidence>
<dbReference type="SMART" id="SM00812">
    <property type="entry name" value="Alpha_L_fucos"/>
    <property type="match status" value="1"/>
</dbReference>
<comment type="similarity">
    <text evidence="2">Belongs to the glycosyl hydrolase 29 family.</text>
</comment>
<evidence type="ECO:0000256" key="4">
    <source>
        <dbReference type="ARBA" id="ARBA00022729"/>
    </source>
</evidence>
<evidence type="ECO:0000256" key="5">
    <source>
        <dbReference type="ARBA" id="ARBA00022801"/>
    </source>
</evidence>
<evidence type="ECO:0000256" key="6">
    <source>
        <dbReference type="ARBA" id="ARBA00023295"/>
    </source>
</evidence>
<dbReference type="GeneID" id="25371444"/>
<evidence type="ECO:0000256" key="3">
    <source>
        <dbReference type="ARBA" id="ARBA00012662"/>
    </source>
</evidence>
<keyword evidence="6" id="KW-0326">Glycosidase</keyword>
<dbReference type="GO" id="GO:0016139">
    <property type="term" value="P:glycoside catabolic process"/>
    <property type="evidence" value="ECO:0007669"/>
    <property type="project" value="TreeGrafter"/>
</dbReference>
<reference evidence="9 10" key="1">
    <citation type="journal article" date="2014" name="BMC Genomics">
        <title>Genome sequencing of four Aureobasidium pullulans varieties: biotechnological potential, stress tolerance, and description of new species.</title>
        <authorList>
            <person name="Gostin Ar C."/>
            <person name="Ohm R.A."/>
            <person name="Kogej T."/>
            <person name="Sonjak S."/>
            <person name="Turk M."/>
            <person name="Zajc J."/>
            <person name="Zalar P."/>
            <person name="Grube M."/>
            <person name="Sun H."/>
            <person name="Han J."/>
            <person name="Sharma A."/>
            <person name="Chiniquy J."/>
            <person name="Ngan C.Y."/>
            <person name="Lipzen A."/>
            <person name="Barry K."/>
            <person name="Grigoriev I.V."/>
            <person name="Gunde-Cimerman N."/>
        </authorList>
    </citation>
    <scope>NUCLEOTIDE SEQUENCE [LARGE SCALE GENOMIC DNA]</scope>
    <source>
        <strain evidence="9 10">EXF-2481</strain>
    </source>
</reference>
<feature type="signal peptide" evidence="7">
    <location>
        <begin position="1"/>
        <end position="20"/>
    </location>
</feature>
<organism evidence="9 10">
    <name type="scientific">Aureobasidium subglaciale (strain EXF-2481)</name>
    <name type="common">Aureobasidium pullulans var. subglaciale</name>
    <dbReference type="NCBI Taxonomy" id="1043005"/>
    <lineage>
        <taxon>Eukaryota</taxon>
        <taxon>Fungi</taxon>
        <taxon>Dikarya</taxon>
        <taxon>Ascomycota</taxon>
        <taxon>Pezizomycotina</taxon>
        <taxon>Dothideomycetes</taxon>
        <taxon>Dothideomycetidae</taxon>
        <taxon>Dothideales</taxon>
        <taxon>Saccotheciaceae</taxon>
        <taxon>Aureobasidium</taxon>
    </lineage>
</organism>
<dbReference type="RefSeq" id="XP_013345982.1">
    <property type="nucleotide sequence ID" value="XM_013490528.1"/>
</dbReference>
<proteinExistence type="inferred from homology"/>
<dbReference type="EC" id="3.2.1.51" evidence="3"/>
<dbReference type="STRING" id="1043005.A0A074YHI4"/>
<keyword evidence="4 7" id="KW-0732">Signal</keyword>
<dbReference type="AlphaFoldDB" id="A0A074YHI4"/>
<evidence type="ECO:0000256" key="1">
    <source>
        <dbReference type="ARBA" id="ARBA00004071"/>
    </source>
</evidence>
<dbReference type="HOGENOM" id="CLU_002934_4_1_1"/>
<dbReference type="OrthoDB" id="6039950at2759"/>
<evidence type="ECO:0000256" key="7">
    <source>
        <dbReference type="SAM" id="SignalP"/>
    </source>
</evidence>
<dbReference type="InterPro" id="IPR017853">
    <property type="entry name" value="GH"/>
</dbReference>
<feature type="chain" id="PRO_5001704427" description="alpha-L-fucosidase" evidence="7">
    <location>
        <begin position="21"/>
        <end position="850"/>
    </location>
</feature>
<evidence type="ECO:0000259" key="8">
    <source>
        <dbReference type="Pfam" id="PF01120"/>
    </source>
</evidence>
<accession>A0A074YHI4</accession>
<dbReference type="PRINTS" id="PR00741">
    <property type="entry name" value="GLHYDRLASE29"/>
</dbReference>
<sequence>MSALSYPKLALLGLVPLALGQGGLVINPKNAGLQQAGSHASSVPIDLSGMVNNRAFAMTPGDADFDGIHSGYPAQFLPDSNFTYAGVNYIFPQYKQTGDDNVLAQGQIVTPSQGRYSSISMLVAAESAVATGYVNVTYTDNTTSSSPILVDPFWSWPYPYGGDIVFPYYLTNSSVDYNRSMIYQSVNWLDSTKEVSSIVLPNVTSGAATGPGGAAQNTRLHIFAVSLVTATGSGISLEIQQARSTQLWMEGTNKTQIFEAVVVNTGNDWILANNSVKVTVEAAGVTTVHPGIINRLRPGDRATVRIGVINAGGTQPGTSGEATLRITGAGVQTSSSFSATFGISTYEATYESIYSHESPPWYTGGKYGIFIHWGVYAVPGWGNSGKKEQYAEWYWWYMNQGNDSSNSADFYEYNLETYGQDHVYDDFIQNFTTEHYNPKEWVDLFADAGAQYFVQVSKHHEGYALFDIPANITMRTSVAQVPHKNLLQMLFDAAEQYQPHLHKATYFSLPEWFHPDYKKYGFGEADGAGWPGGNATNPYTNETLAYTGYVPVNDFVSDLILPEMQILAQMGTEIMWCDIGGPNLTAEFSAEYFNNMAAQGKQVLINNRCGLPGDFDTPEYARYEAVQMRKWESNLGMDPFSYGYNRATPISAYIKPADIVASLIDITSKNGNFLLDIGPQANGTIVDIEKQNLRAAGKWIKSHGEAIFNTTYWFITPEEGDTVRFTQTPNAFYILTLYPPNSTLVLDSPVPYVTGDQVTVVGGNMSGSVVPSKLLSNGSLELTISDAVIAGDEYSWVFKIMFGGVNTMGNSTYTGSAPPAQQTTNDAGMSSADWTKFIPSAVLGIVLWLV</sequence>